<evidence type="ECO:0000259" key="3">
    <source>
        <dbReference type="Pfam" id="PF01757"/>
    </source>
</evidence>
<feature type="transmembrane region" description="Helical" evidence="2">
    <location>
        <begin position="35"/>
        <end position="52"/>
    </location>
</feature>
<feature type="transmembrane region" description="Helical" evidence="2">
    <location>
        <begin position="167"/>
        <end position="191"/>
    </location>
</feature>
<dbReference type="PANTHER" id="PTHR23028:SF53">
    <property type="entry name" value="ACYL_TRANSF_3 DOMAIN-CONTAINING PROTEIN"/>
    <property type="match status" value="1"/>
</dbReference>
<keyword evidence="2" id="KW-1133">Transmembrane helix</keyword>
<organism evidence="4">
    <name type="scientific">Heterosigma akashiwo</name>
    <name type="common">Chromophytic alga</name>
    <name type="synonym">Heterosigma carterae</name>
    <dbReference type="NCBI Taxonomy" id="2829"/>
    <lineage>
        <taxon>Eukaryota</taxon>
        <taxon>Sar</taxon>
        <taxon>Stramenopiles</taxon>
        <taxon>Ochrophyta</taxon>
        <taxon>Raphidophyceae</taxon>
        <taxon>Chattonellales</taxon>
        <taxon>Chattonellaceae</taxon>
        <taxon>Heterosigma</taxon>
    </lineage>
</organism>
<gene>
    <name evidence="4" type="ORF">HAKA00212_LOCUS6381</name>
</gene>
<dbReference type="EMBL" id="HBIU01013817">
    <property type="protein sequence ID" value="CAE0627703.1"/>
    <property type="molecule type" value="Transcribed_RNA"/>
</dbReference>
<dbReference type="InterPro" id="IPR050879">
    <property type="entry name" value="Acyltransferase_3"/>
</dbReference>
<name>A0A7S3UZY8_HETAK</name>
<feature type="transmembrane region" description="Helical" evidence="2">
    <location>
        <begin position="138"/>
        <end position="160"/>
    </location>
</feature>
<feature type="transmembrane region" description="Helical" evidence="2">
    <location>
        <begin position="82"/>
        <end position="101"/>
    </location>
</feature>
<feature type="transmembrane region" description="Helical" evidence="2">
    <location>
        <begin position="108"/>
        <end position="132"/>
    </location>
</feature>
<sequence length="475" mass="52116">MDSHNGLRGIFAVMVMVFHNFHYAETNINLQGSAVMTLFFLLSGFSLSAVYGKPAVDGGSASWCSPKWGRFYRNRFARVMPAFWAVNLLGLATVWTGWGVYPRHRASVFMFVQFVVGNITGLFTWFLGALGWSFSGPAWTVSTLLFCYTFFPPLLAAVRYGSLRSGWALFICFLVQFLVGFGLTIAAGFVVGTMLPYSRFPLFAMGVVAGLDCATSAKDAELKQYGTTWRMLRCCFRWRRRRNTENEAPSITAEGWALRVDCAAGLFLLLMVYYTVMDSLHSHGIYECDALGPFCYGSVFLQLLWGVFPLLDLVVGLTRDEGRSLTARLCNHPVSRWLGGISYSLYLVHEVVIYYFCAVYFAGDAYSQEYLEREGVEVEVASVQKALLTLGENTSLGTRPPGWAPLVCMPLALLLGWALARCVEAPARALLGAKKKRRVSGGGLEGGKAVSPLAPSAAPDGQVVPTGTSAGVEEC</sequence>
<dbReference type="GO" id="GO:0000271">
    <property type="term" value="P:polysaccharide biosynthetic process"/>
    <property type="evidence" value="ECO:0007669"/>
    <property type="project" value="TreeGrafter"/>
</dbReference>
<feature type="transmembrane region" description="Helical" evidence="2">
    <location>
        <begin position="337"/>
        <end position="362"/>
    </location>
</feature>
<dbReference type="GO" id="GO:0016020">
    <property type="term" value="C:membrane"/>
    <property type="evidence" value="ECO:0007669"/>
    <property type="project" value="TreeGrafter"/>
</dbReference>
<feature type="domain" description="Acyltransferase 3" evidence="3">
    <location>
        <begin position="5"/>
        <end position="363"/>
    </location>
</feature>
<evidence type="ECO:0000313" key="4">
    <source>
        <dbReference type="EMBL" id="CAE0627703.1"/>
    </source>
</evidence>
<feature type="transmembrane region" description="Helical" evidence="2">
    <location>
        <begin position="6"/>
        <end position="23"/>
    </location>
</feature>
<proteinExistence type="predicted"/>
<dbReference type="Pfam" id="PF01757">
    <property type="entry name" value="Acyl_transf_3"/>
    <property type="match status" value="1"/>
</dbReference>
<dbReference type="AlphaFoldDB" id="A0A7S3UZY8"/>
<dbReference type="InterPro" id="IPR002656">
    <property type="entry name" value="Acyl_transf_3_dom"/>
</dbReference>
<dbReference type="PANTHER" id="PTHR23028">
    <property type="entry name" value="ACETYLTRANSFERASE"/>
    <property type="match status" value="1"/>
</dbReference>
<evidence type="ECO:0000256" key="2">
    <source>
        <dbReference type="SAM" id="Phobius"/>
    </source>
</evidence>
<dbReference type="GO" id="GO:0016747">
    <property type="term" value="F:acyltransferase activity, transferring groups other than amino-acyl groups"/>
    <property type="evidence" value="ECO:0007669"/>
    <property type="project" value="InterPro"/>
</dbReference>
<feature type="transmembrane region" description="Helical" evidence="2">
    <location>
        <begin position="296"/>
        <end position="317"/>
    </location>
</feature>
<reference evidence="4" key="1">
    <citation type="submission" date="2021-01" db="EMBL/GenBank/DDBJ databases">
        <authorList>
            <person name="Corre E."/>
            <person name="Pelletier E."/>
            <person name="Niang G."/>
            <person name="Scheremetjew M."/>
            <person name="Finn R."/>
            <person name="Kale V."/>
            <person name="Holt S."/>
            <person name="Cochrane G."/>
            <person name="Meng A."/>
            <person name="Brown T."/>
            <person name="Cohen L."/>
        </authorList>
    </citation>
    <scope>NUCLEOTIDE SEQUENCE</scope>
    <source>
        <strain evidence="4">CCMP3107</strain>
    </source>
</reference>
<feature type="transmembrane region" description="Helical" evidence="2">
    <location>
        <begin position="256"/>
        <end position="276"/>
    </location>
</feature>
<accession>A0A7S3UZY8</accession>
<keyword evidence="2" id="KW-0812">Transmembrane</keyword>
<evidence type="ECO:0000256" key="1">
    <source>
        <dbReference type="SAM" id="MobiDB-lite"/>
    </source>
</evidence>
<keyword evidence="2" id="KW-0472">Membrane</keyword>
<protein>
    <recommendedName>
        <fullName evidence="3">Acyltransferase 3 domain-containing protein</fullName>
    </recommendedName>
</protein>
<feature type="region of interest" description="Disordered" evidence="1">
    <location>
        <begin position="438"/>
        <end position="475"/>
    </location>
</feature>